<comment type="similarity">
    <text evidence="1">Belongs to the myoviridae tail sheath protein family.</text>
</comment>
<sequence length="371" mass="38491">MTIQFDTIPASLRKPGTYIEFNTALAVRTLPANAQRVCLIVPLLTAGAAIGTAAPLTPIQVNDADAAGVLFGGTIAAKMVQAAVTANRFLDLSCIGIGVADEVTEPDITAALDAIAAAGFDVLVSAWQSQVALTALRTHIASVTDAVNQQAVLGVAASTDTLAATTTLATALNAGAITLALLPGSTSSAAEIAAAYAAVIASEQDPARPLNTLPLTGIAPPPLASRLTRTEQETCLANGVSPLEVGPGEVVQIVRAISTYTKNAAGSADIALLDLTTMRTLYYVRRACRDRIVQRFPRSKLSGATPEKVRSELLDVLKKLEELEIVENVDANAAALVVERSTQDPSRLNASIPTDVVNGLHVFAARVDLLL</sequence>
<name>A0A0K8QMY8_9GAMM</name>
<feature type="domain" description="Tail sheath protein subtilisin-like" evidence="2">
    <location>
        <begin position="102"/>
        <end position="259"/>
    </location>
</feature>
<dbReference type="InterPro" id="IPR035089">
    <property type="entry name" value="Phage_sheath_subtilisin"/>
</dbReference>
<keyword evidence="6" id="KW-1185">Reference proteome</keyword>
<organism evidence="5">
    <name type="scientific">Mizugakiibacter sediminis</name>
    <dbReference type="NCBI Taxonomy" id="1475481"/>
    <lineage>
        <taxon>Bacteria</taxon>
        <taxon>Pseudomonadati</taxon>
        <taxon>Pseudomonadota</taxon>
        <taxon>Gammaproteobacteria</taxon>
        <taxon>Lysobacterales</taxon>
        <taxon>Rhodanobacteraceae</taxon>
        <taxon>Mizugakiibacter</taxon>
    </lineage>
</organism>
<evidence type="ECO:0000259" key="2">
    <source>
        <dbReference type="Pfam" id="PF04984"/>
    </source>
</evidence>
<dbReference type="STRING" id="1475481.GCA_000953855_01599"/>
<evidence type="ECO:0000256" key="1">
    <source>
        <dbReference type="ARBA" id="ARBA00008005"/>
    </source>
</evidence>
<evidence type="ECO:0000259" key="3">
    <source>
        <dbReference type="Pfam" id="PF17482"/>
    </source>
</evidence>
<proteinExistence type="inferred from homology"/>
<feature type="domain" description="Tail sheath protein C-terminal" evidence="3">
    <location>
        <begin position="269"/>
        <end position="368"/>
    </location>
</feature>
<dbReference type="AlphaFoldDB" id="A0A0K8QMY8"/>
<gene>
    <name evidence="4" type="ORF">MBSD_1218</name>
    <name evidence="5" type="ORF">MBSD_n1569</name>
</gene>
<dbReference type="InterPro" id="IPR020287">
    <property type="entry name" value="Tail_sheath_C"/>
</dbReference>
<dbReference type="Pfam" id="PF04984">
    <property type="entry name" value="Phage_sheath_1"/>
    <property type="match status" value="1"/>
</dbReference>
<reference evidence="4" key="1">
    <citation type="submission" date="2015-03" db="EMBL/GenBank/DDBJ databases">
        <title>Draft genome sequence of Mizugakiibacter sediminis skMP5.</title>
        <authorList>
            <person name="Watanabe T."/>
            <person name="Kojima H."/>
            <person name="Fukui M."/>
        </authorList>
    </citation>
    <scope>NUCLEOTIDE SEQUENCE</scope>
    <source>
        <strain evidence="4">SkMP5</strain>
    </source>
</reference>
<evidence type="ECO:0000313" key="6">
    <source>
        <dbReference type="Proteomes" id="UP000253740"/>
    </source>
</evidence>
<dbReference type="EMBL" id="DF952378">
    <property type="protein sequence ID" value="GAN44683.1"/>
    <property type="molecule type" value="Genomic_DNA"/>
</dbReference>
<reference evidence="5" key="2">
    <citation type="submission" date="2015-08" db="EMBL/GenBank/DDBJ databases">
        <title>Complete DNA Sequence of Pseudomonas syringae pv. actinidiae, the Causal Agent of Kiwifruit Canker Disease.</title>
        <authorList>
            <person name="Rikkerink E.H.A."/>
            <person name="Fineran P.C."/>
        </authorList>
    </citation>
    <scope>NUCLEOTIDE SEQUENCE</scope>
    <source>
        <strain evidence="5">SkMP5</strain>
    </source>
</reference>
<dbReference type="OrthoDB" id="5442644at2"/>
<dbReference type="Proteomes" id="UP000253740">
    <property type="component" value="Unassembled WGS sequence"/>
</dbReference>
<protein>
    <submittedName>
        <fullName evidence="5">Tail sheath protein</fullName>
    </submittedName>
</protein>
<dbReference type="Pfam" id="PF17482">
    <property type="entry name" value="Phage_sheath_1C"/>
    <property type="match status" value="1"/>
</dbReference>
<evidence type="ECO:0000313" key="5">
    <source>
        <dbReference type="EMBL" id="GAP66265.1"/>
    </source>
</evidence>
<accession>A0A0K8QMY8</accession>
<dbReference type="RefSeq" id="WP_062536780.1">
    <property type="nucleotide sequence ID" value="NZ_DF970196.1"/>
</dbReference>
<dbReference type="EMBL" id="DF970196">
    <property type="protein sequence ID" value="GAP66265.1"/>
    <property type="molecule type" value="Genomic_DNA"/>
</dbReference>
<evidence type="ECO:0000313" key="4">
    <source>
        <dbReference type="EMBL" id="GAN44683.1"/>
    </source>
</evidence>
<dbReference type="HOGENOM" id="CLU_023068_2_0_6"/>